<dbReference type="SUPFAM" id="SSF57701">
    <property type="entry name" value="Zn2/Cys6 DNA-binding domain"/>
    <property type="match status" value="1"/>
</dbReference>
<accession>A0A397VTR1</accession>
<dbReference type="InterPro" id="IPR001138">
    <property type="entry name" value="Zn2Cys6_DnaBD"/>
</dbReference>
<keyword evidence="4" id="KW-1185">Reference proteome</keyword>
<dbReference type="Gene3D" id="4.10.240.10">
    <property type="entry name" value="Zn(2)-C6 fungal-type DNA-binding domain"/>
    <property type="match status" value="1"/>
</dbReference>
<evidence type="ECO:0000259" key="2">
    <source>
        <dbReference type="PROSITE" id="PS50048"/>
    </source>
</evidence>
<evidence type="ECO:0000313" key="3">
    <source>
        <dbReference type="EMBL" id="RIB25960.1"/>
    </source>
</evidence>
<proteinExistence type="predicted"/>
<sequence>MPSCKQRRTNVTKACTNCQRKHIKCTGKATCEHCAERNFECIFIDSGKKRGPRRRRTDDRHLEPNLILNCSEINCDRTFMQLATLTPPDNHNYIISYLDSYNEFQNLHTFQENVPFSLLNTY</sequence>
<dbReference type="InterPro" id="IPR050797">
    <property type="entry name" value="Carb_Metab_Trans_Reg"/>
</dbReference>
<dbReference type="EMBL" id="QKWP01000154">
    <property type="protein sequence ID" value="RIB25960.1"/>
    <property type="molecule type" value="Genomic_DNA"/>
</dbReference>
<name>A0A397VTR1_9GLOM</name>
<dbReference type="Proteomes" id="UP000266673">
    <property type="component" value="Unassembled WGS sequence"/>
</dbReference>
<evidence type="ECO:0000313" key="4">
    <source>
        <dbReference type="Proteomes" id="UP000266673"/>
    </source>
</evidence>
<dbReference type="PANTHER" id="PTHR31668">
    <property type="entry name" value="GLUCOSE TRANSPORT TRANSCRIPTION REGULATOR RGT1-RELATED-RELATED"/>
    <property type="match status" value="1"/>
</dbReference>
<dbReference type="SMART" id="SM00066">
    <property type="entry name" value="GAL4"/>
    <property type="match status" value="1"/>
</dbReference>
<reference evidence="3 4" key="1">
    <citation type="submission" date="2018-06" db="EMBL/GenBank/DDBJ databases">
        <title>Comparative genomics reveals the genomic features of Rhizophagus irregularis, R. cerebriforme, R. diaphanum and Gigaspora rosea, and their symbiotic lifestyle signature.</title>
        <authorList>
            <person name="Morin E."/>
            <person name="San Clemente H."/>
            <person name="Chen E.C.H."/>
            <person name="De La Providencia I."/>
            <person name="Hainaut M."/>
            <person name="Kuo A."/>
            <person name="Kohler A."/>
            <person name="Murat C."/>
            <person name="Tang N."/>
            <person name="Roy S."/>
            <person name="Loubradou J."/>
            <person name="Henrissat B."/>
            <person name="Grigoriev I.V."/>
            <person name="Corradi N."/>
            <person name="Roux C."/>
            <person name="Martin F.M."/>
        </authorList>
    </citation>
    <scope>NUCLEOTIDE SEQUENCE [LARGE SCALE GENOMIC DNA]</scope>
    <source>
        <strain evidence="3 4">DAOM 194757</strain>
    </source>
</reference>
<dbReference type="OrthoDB" id="2123952at2759"/>
<dbReference type="GO" id="GO:0000981">
    <property type="term" value="F:DNA-binding transcription factor activity, RNA polymerase II-specific"/>
    <property type="evidence" value="ECO:0007669"/>
    <property type="project" value="InterPro"/>
</dbReference>
<dbReference type="CDD" id="cd00067">
    <property type="entry name" value="GAL4"/>
    <property type="match status" value="1"/>
</dbReference>
<dbReference type="PROSITE" id="PS50048">
    <property type="entry name" value="ZN2_CY6_FUNGAL_2"/>
    <property type="match status" value="1"/>
</dbReference>
<dbReference type="InterPro" id="IPR036864">
    <property type="entry name" value="Zn2-C6_fun-type_DNA-bd_sf"/>
</dbReference>
<dbReference type="GO" id="GO:0008270">
    <property type="term" value="F:zinc ion binding"/>
    <property type="evidence" value="ECO:0007669"/>
    <property type="project" value="InterPro"/>
</dbReference>
<organism evidence="3 4">
    <name type="scientific">Gigaspora rosea</name>
    <dbReference type="NCBI Taxonomy" id="44941"/>
    <lineage>
        <taxon>Eukaryota</taxon>
        <taxon>Fungi</taxon>
        <taxon>Fungi incertae sedis</taxon>
        <taxon>Mucoromycota</taxon>
        <taxon>Glomeromycotina</taxon>
        <taxon>Glomeromycetes</taxon>
        <taxon>Diversisporales</taxon>
        <taxon>Gigasporaceae</taxon>
        <taxon>Gigaspora</taxon>
    </lineage>
</organism>
<dbReference type="AlphaFoldDB" id="A0A397VTR1"/>
<gene>
    <name evidence="3" type="ORF">C2G38_2271790</name>
</gene>
<protein>
    <recommendedName>
        <fullName evidence="2">Zn(2)-C6 fungal-type domain-containing protein</fullName>
    </recommendedName>
</protein>
<keyword evidence="1" id="KW-0539">Nucleus</keyword>
<evidence type="ECO:0000256" key="1">
    <source>
        <dbReference type="ARBA" id="ARBA00023242"/>
    </source>
</evidence>
<comment type="caution">
    <text evidence="3">The sequence shown here is derived from an EMBL/GenBank/DDBJ whole genome shotgun (WGS) entry which is preliminary data.</text>
</comment>
<feature type="domain" description="Zn(2)-C6 fungal-type" evidence="2">
    <location>
        <begin position="14"/>
        <end position="43"/>
    </location>
</feature>
<dbReference type="Pfam" id="PF00172">
    <property type="entry name" value="Zn_clus"/>
    <property type="match status" value="1"/>
</dbReference>